<gene>
    <name evidence="3" type="ORF">GCM10009126_19650</name>
</gene>
<dbReference type="Pfam" id="PF01832">
    <property type="entry name" value="Glucosaminidase"/>
    <property type="match status" value="1"/>
</dbReference>
<dbReference type="PANTHER" id="PTHR33308:SF9">
    <property type="entry name" value="PEPTIDOGLYCAN HYDROLASE FLGJ"/>
    <property type="match status" value="1"/>
</dbReference>
<dbReference type="Gene3D" id="2.10.70.40">
    <property type="entry name" value="peptidoglycan hydrolase"/>
    <property type="match status" value="1"/>
</dbReference>
<dbReference type="InterPro" id="IPR051056">
    <property type="entry name" value="Glycosyl_Hydrolase_73"/>
</dbReference>
<dbReference type="RefSeq" id="WP_343882602.1">
    <property type="nucleotide sequence ID" value="NZ_BAAAFO010000003.1"/>
</dbReference>
<keyword evidence="1" id="KW-0378">Hydrolase</keyword>
<reference evidence="4" key="1">
    <citation type="journal article" date="2019" name="Int. J. Syst. Evol. Microbiol.">
        <title>The Global Catalogue of Microorganisms (GCM) 10K type strain sequencing project: providing services to taxonomists for standard genome sequencing and annotation.</title>
        <authorList>
            <consortium name="The Broad Institute Genomics Platform"/>
            <consortium name="The Broad Institute Genome Sequencing Center for Infectious Disease"/>
            <person name="Wu L."/>
            <person name="Ma J."/>
        </authorList>
    </citation>
    <scope>NUCLEOTIDE SEQUENCE [LARGE SCALE GENOMIC DNA]</scope>
    <source>
        <strain evidence="4">JCM 16242</strain>
    </source>
</reference>
<feature type="domain" description="Mannosyl-glycoprotein endo-beta-N-acetylglucosamidase-like" evidence="2">
    <location>
        <begin position="2"/>
        <end position="154"/>
    </location>
</feature>
<evidence type="ECO:0000256" key="1">
    <source>
        <dbReference type="ARBA" id="ARBA00022801"/>
    </source>
</evidence>
<dbReference type="Pfam" id="PF01471">
    <property type="entry name" value="PG_binding_1"/>
    <property type="match status" value="1"/>
</dbReference>
<evidence type="ECO:0000313" key="4">
    <source>
        <dbReference type="Proteomes" id="UP001500657"/>
    </source>
</evidence>
<proteinExistence type="predicted"/>
<comment type="caution">
    <text evidence="3">The sequence shown here is derived from an EMBL/GenBank/DDBJ whole genome shotgun (WGS) entry which is preliminary data.</text>
</comment>
<dbReference type="InterPro" id="IPR002901">
    <property type="entry name" value="MGlyc_endo_b_GlcNAc-like_dom"/>
</dbReference>
<keyword evidence="4" id="KW-1185">Reference proteome</keyword>
<evidence type="ECO:0000313" key="3">
    <source>
        <dbReference type="EMBL" id="GAA0254516.1"/>
    </source>
</evidence>
<dbReference type="Gene3D" id="1.10.101.10">
    <property type="entry name" value="PGBD-like superfamily/PGBD"/>
    <property type="match status" value="1"/>
</dbReference>
<dbReference type="Gene3D" id="1.10.530.10">
    <property type="match status" value="1"/>
</dbReference>
<dbReference type="InterPro" id="IPR002477">
    <property type="entry name" value="Peptidoglycan-bd-like"/>
</dbReference>
<dbReference type="Pfam" id="PF20410">
    <property type="entry name" value="X-Tfes_XVIPCD"/>
    <property type="match status" value="1"/>
</dbReference>
<dbReference type="PANTHER" id="PTHR33308">
    <property type="entry name" value="PEPTIDOGLYCAN HYDROLASE FLGJ"/>
    <property type="match status" value="1"/>
</dbReference>
<protein>
    <recommendedName>
        <fullName evidence="2">Mannosyl-glycoprotein endo-beta-N-acetylglucosamidase-like domain-containing protein</fullName>
    </recommendedName>
</protein>
<dbReference type="SMART" id="SM00047">
    <property type="entry name" value="LYZ2"/>
    <property type="match status" value="1"/>
</dbReference>
<name>A0ABP3EA55_9GAMM</name>
<dbReference type="InterPro" id="IPR036366">
    <property type="entry name" value="PGBDSf"/>
</dbReference>
<dbReference type="EMBL" id="BAAAFO010000003">
    <property type="protein sequence ID" value="GAA0254516.1"/>
    <property type="molecule type" value="Genomic_DNA"/>
</dbReference>
<evidence type="ECO:0000259" key="2">
    <source>
        <dbReference type="SMART" id="SM00047"/>
    </source>
</evidence>
<dbReference type="Proteomes" id="UP001500657">
    <property type="component" value="Unassembled WGS sequence"/>
</dbReference>
<organism evidence="3 4">
    <name type="scientific">Rhodanobacter caeni</name>
    <dbReference type="NCBI Taxonomy" id="657654"/>
    <lineage>
        <taxon>Bacteria</taxon>
        <taxon>Pseudomonadati</taxon>
        <taxon>Pseudomonadota</taxon>
        <taxon>Gammaproteobacteria</taxon>
        <taxon>Lysobacterales</taxon>
        <taxon>Rhodanobacteraceae</taxon>
        <taxon>Rhodanobacter</taxon>
    </lineage>
</organism>
<dbReference type="SUPFAM" id="SSF47090">
    <property type="entry name" value="PGBD-like"/>
    <property type="match status" value="1"/>
</dbReference>
<dbReference type="PRINTS" id="PR01002">
    <property type="entry name" value="FLGFLGJ"/>
</dbReference>
<accession>A0ABP3EA55</accession>
<dbReference type="InterPro" id="IPR046519">
    <property type="entry name" value="X-Tfes_XVIPCD"/>
</dbReference>
<sequence>MNEKERFIAELYSAAIEVSEDTGMAWQTILAQAAQETGWGRHQLPGAHNIFNIKADPGWRGPSQAFNVWEIENGQKVWRDQSFRMYGSYEEALLDRVEFLRDNPRYAKAGLFDEGTKGNFEKEAAALQRAGYATDPHYAAGLVRVFNSPTMQHAIKEARALTATRNHAPGIRPQHAVYQYQQACLTEGAQGFAVATLQAELSKLGYSGDRGHPLKADGEFGIRTRHAVERFQHDHHLTVDGKVGPLTREAMHSALQQSASPSSLTDMRHPDHALFAQALAGVRALDARGQPTEQQRLNLAAAMVVEARLQGLTRIDQVVLGDDGSRVYIAQHPTSFMEQTKIGSVDTVAALQTPVARSSELAASPRSSSAVSLAPIIQPPAPTQTMVV</sequence>
<dbReference type="InterPro" id="IPR036365">
    <property type="entry name" value="PGBD-like_sf"/>
</dbReference>